<feature type="region of interest" description="Disordered" evidence="1">
    <location>
        <begin position="25"/>
        <end position="222"/>
    </location>
</feature>
<dbReference type="Proteomes" id="UP001203512">
    <property type="component" value="Unassembled WGS sequence"/>
</dbReference>
<evidence type="ECO:0000256" key="1">
    <source>
        <dbReference type="SAM" id="MobiDB-lite"/>
    </source>
</evidence>
<feature type="compositionally biased region" description="Low complexity" evidence="1">
    <location>
        <begin position="38"/>
        <end position="62"/>
    </location>
</feature>
<proteinExistence type="predicted"/>
<feature type="compositionally biased region" description="Polar residues" evidence="1">
    <location>
        <begin position="193"/>
        <end position="203"/>
    </location>
</feature>
<organism evidence="2 3">
    <name type="scientific">Sphingobium agri</name>
    <dbReference type="NCBI Taxonomy" id="2933566"/>
    <lineage>
        <taxon>Bacteria</taxon>
        <taxon>Pseudomonadati</taxon>
        <taxon>Pseudomonadota</taxon>
        <taxon>Alphaproteobacteria</taxon>
        <taxon>Sphingomonadales</taxon>
        <taxon>Sphingomonadaceae</taxon>
        <taxon>Sphingobium</taxon>
    </lineage>
</organism>
<accession>A0ABT0E0V5</accession>
<sequence length="222" mass="22074">MITVLLAGGTSALAQRSDLAVEQLPTHSSGRAVPQVGAASASDQISSSASQAPALQGQLSSSRTGREPALRQIAPRAAGSAPTPQLADRNVNPGINALPPGLVDACARAAEGRGEPPKGVDCNSVIEAAPPPPPISAEEALLTSDEERASQRVASEQQSRGRAPDAGEVARRLSSGDVSNSPVAQAVAAQAASDSIANSTPAPNGQPVIVPGGGSVVVPGRN</sequence>
<comment type="caution">
    <text evidence="2">The sequence shown here is derived from an EMBL/GenBank/DDBJ whole genome shotgun (WGS) entry which is preliminary data.</text>
</comment>
<name>A0ABT0E0V5_9SPHN</name>
<keyword evidence="3" id="KW-1185">Reference proteome</keyword>
<feature type="compositionally biased region" description="Low complexity" evidence="1">
    <location>
        <begin position="205"/>
        <end position="222"/>
    </location>
</feature>
<reference evidence="2 3" key="1">
    <citation type="submission" date="2022-04" db="EMBL/GenBank/DDBJ databases">
        <authorList>
            <person name="Huq M.A."/>
        </authorList>
    </citation>
    <scope>NUCLEOTIDE SEQUENCE [LARGE SCALE GENOMIC DNA]</scope>
    <source>
        <strain evidence="2 3">MAH-33</strain>
    </source>
</reference>
<feature type="compositionally biased region" description="Low complexity" evidence="1">
    <location>
        <begin position="183"/>
        <end position="192"/>
    </location>
</feature>
<gene>
    <name evidence="2" type="ORF">MU848_15285</name>
</gene>
<evidence type="ECO:0000313" key="3">
    <source>
        <dbReference type="Proteomes" id="UP001203512"/>
    </source>
</evidence>
<dbReference type="EMBL" id="JALKHS010000014">
    <property type="protein sequence ID" value="MCK0532953.1"/>
    <property type="molecule type" value="Genomic_DNA"/>
</dbReference>
<evidence type="ECO:0000313" key="2">
    <source>
        <dbReference type="EMBL" id="MCK0532953.1"/>
    </source>
</evidence>
<protein>
    <submittedName>
        <fullName evidence="2">Uncharacterized protein</fullName>
    </submittedName>
</protein>
<feature type="compositionally biased region" description="Basic and acidic residues" evidence="1">
    <location>
        <begin position="162"/>
        <end position="171"/>
    </location>
</feature>